<evidence type="ECO:0000313" key="1">
    <source>
        <dbReference type="EMBL" id="RWX47627.1"/>
    </source>
</evidence>
<keyword evidence="2" id="KW-1185">Reference proteome</keyword>
<organism evidence="1 2">
    <name type="scientific">Candidatus Electrothrix aarhusensis</name>
    <dbReference type="NCBI Taxonomy" id="1859131"/>
    <lineage>
        <taxon>Bacteria</taxon>
        <taxon>Pseudomonadati</taxon>
        <taxon>Thermodesulfobacteriota</taxon>
        <taxon>Desulfobulbia</taxon>
        <taxon>Desulfobulbales</taxon>
        <taxon>Desulfobulbaceae</taxon>
        <taxon>Candidatus Electrothrix</taxon>
    </lineage>
</organism>
<proteinExistence type="predicted"/>
<dbReference type="Proteomes" id="UP000287853">
    <property type="component" value="Unassembled WGS sequence"/>
</dbReference>
<protein>
    <submittedName>
        <fullName evidence="1">Uncharacterized protein</fullName>
    </submittedName>
</protein>
<sequence>MIQELAFRRCQIKTKLGIIDDSIALLFWVLPHDFSYPLHCFL</sequence>
<dbReference type="EMBL" id="MTKO01000030">
    <property type="protein sequence ID" value="RWX47627.1"/>
    <property type="molecule type" value="Genomic_DNA"/>
</dbReference>
<reference evidence="1 2" key="1">
    <citation type="submission" date="2017-01" db="EMBL/GenBank/DDBJ databases">
        <title>The cable genome- insights into the physiology and evolution of filamentous bacteria capable of sulfide oxidation via long distance electron transfer.</title>
        <authorList>
            <person name="Schreiber L."/>
            <person name="Bjerg J.T."/>
            <person name="Boggild A."/>
            <person name="Van De Vossenberg J."/>
            <person name="Meysman F."/>
            <person name="Nielsen L.P."/>
            <person name="Schramm A."/>
            <person name="Kjeldsen K.U."/>
        </authorList>
    </citation>
    <scope>NUCLEOTIDE SEQUENCE [LARGE SCALE GENOMIC DNA]</scope>
    <source>
        <strain evidence="1">MCF</strain>
    </source>
</reference>
<comment type="caution">
    <text evidence="1">The sequence shown here is derived from an EMBL/GenBank/DDBJ whole genome shotgun (WGS) entry which is preliminary data.</text>
</comment>
<gene>
    <name evidence="1" type="ORF">H206_06154</name>
</gene>
<accession>A0A3S4TCG4</accession>
<evidence type="ECO:0000313" key="2">
    <source>
        <dbReference type="Proteomes" id="UP000287853"/>
    </source>
</evidence>
<name>A0A3S4TCG4_9BACT</name>
<dbReference type="AlphaFoldDB" id="A0A3S4TCG4"/>